<organism evidence="1 2">
    <name type="scientific">Mycolicibacter sinensis (strain JDM601)</name>
    <name type="common">Mycobacterium sinense</name>
    <dbReference type="NCBI Taxonomy" id="875328"/>
    <lineage>
        <taxon>Bacteria</taxon>
        <taxon>Bacillati</taxon>
        <taxon>Actinomycetota</taxon>
        <taxon>Actinomycetes</taxon>
        <taxon>Mycobacteriales</taxon>
        <taxon>Mycobacteriaceae</taxon>
        <taxon>Mycolicibacter</taxon>
    </lineage>
</organism>
<dbReference type="EMBL" id="LZMF01000137">
    <property type="protein sequence ID" value="OBK83672.1"/>
    <property type="molecule type" value="Genomic_DNA"/>
</dbReference>
<dbReference type="Proteomes" id="UP000093759">
    <property type="component" value="Unassembled WGS sequence"/>
</dbReference>
<dbReference type="AlphaFoldDB" id="A0A1A3TMX7"/>
<sequence>MRTEVPVPATDRVSIDDDVAVLTEQVRALRELGQRAQVEDVQIYDLSIRWGTALAGRLRRLAYYYGRGVLDDDAEHRLAQVCDDLRSVAHLVERFDLARPDLPT</sequence>
<reference evidence="2" key="1">
    <citation type="submission" date="2016-06" db="EMBL/GenBank/DDBJ databases">
        <authorList>
            <person name="Sutton G."/>
            <person name="Brinkac L."/>
            <person name="Sanka R."/>
            <person name="Adams M."/>
            <person name="Lau E."/>
            <person name="Garcia-Basteiro A."/>
            <person name="Lopez-Varela E."/>
            <person name="Palencia S."/>
        </authorList>
    </citation>
    <scope>NUCLEOTIDE SEQUENCE [LARGE SCALE GENOMIC DNA]</scope>
    <source>
        <strain evidence="2">1274684.2</strain>
    </source>
</reference>
<protein>
    <submittedName>
        <fullName evidence="1">Uncharacterized protein</fullName>
    </submittedName>
</protein>
<evidence type="ECO:0000313" key="2">
    <source>
        <dbReference type="Proteomes" id="UP000093759"/>
    </source>
</evidence>
<gene>
    <name evidence="1" type="ORF">A5648_11725</name>
</gene>
<proteinExistence type="predicted"/>
<comment type="caution">
    <text evidence="1">The sequence shown here is derived from an EMBL/GenBank/DDBJ whole genome shotgun (WGS) entry which is preliminary data.</text>
</comment>
<name>A0A1A3TMX7_MYCSD</name>
<accession>A0A1A3TMX7</accession>
<evidence type="ECO:0000313" key="1">
    <source>
        <dbReference type="EMBL" id="OBK83672.1"/>
    </source>
</evidence>